<reference evidence="1 2" key="1">
    <citation type="journal article" date="2018" name="Genome Announc.">
        <title>Genome Sequence of Geothermobacter sp. HR-1 Iron Reducer from the Loihi Seamount.</title>
        <authorList>
            <person name="Smith H."/>
            <person name="Abuyen K."/>
            <person name="Tremblay J."/>
            <person name="Savalia P."/>
            <person name="Perez-Rodriguez I."/>
            <person name="Emerson D."/>
            <person name="Tully B."/>
            <person name="Amend J."/>
        </authorList>
    </citation>
    <scope>NUCLEOTIDE SEQUENCE [LARGE SCALE GENOMIC DNA]</scope>
    <source>
        <strain evidence="1 2">HR-1</strain>
    </source>
</reference>
<dbReference type="PIRSF" id="PIRSF034934">
    <property type="entry name" value="AbiF_AbiD"/>
    <property type="match status" value="1"/>
</dbReference>
<dbReference type="InterPro" id="IPR011664">
    <property type="entry name" value="Abi_system_AbiD/AbiF-like"/>
</dbReference>
<dbReference type="EMBL" id="PPFX01000017">
    <property type="protein sequence ID" value="PNU20130.1"/>
    <property type="molecule type" value="Genomic_DNA"/>
</dbReference>
<protein>
    <submittedName>
        <fullName evidence="1">Abortive phage resistance protein</fullName>
    </submittedName>
</protein>
<evidence type="ECO:0000313" key="2">
    <source>
        <dbReference type="Proteomes" id="UP000236340"/>
    </source>
</evidence>
<accession>A0A2K2HA65</accession>
<gene>
    <name evidence="1" type="ORF">C2E25_08750</name>
</gene>
<sequence>MTAQVKPWKSMDEQLEILRSRGLEIEDADRAKRYLTRLGYYRLSGYWYPFRQFIEGDSSNPAEMRSDDFVEGSRFSDLIQLYVFDKKLRLLALDALERIEMALRVDVAHLLGESDALAHENPDCFHGNFSKRPNHRSGKTDHQFWLEKYRQQVHRARHMPLVSHHLGKYECLPIWVAIEVWDFGMLSSLYAGMKHNDKMRIARKYGVADGNAFAKYLRSLNFIRNVSAHHARLWNVNVVDRSPLPQGQHWQQLNNARPFFYFCLMQMFLRVICPTSTWGERLNALIEEEFPTVENGAIKGGDFGLTEDWRTWELWA</sequence>
<dbReference type="OrthoDB" id="5363652at2"/>
<dbReference type="InterPro" id="IPR017034">
    <property type="entry name" value="Abi_system_AbiD/AbiF"/>
</dbReference>
<comment type="caution">
    <text evidence="1">The sequence shown here is derived from an EMBL/GenBank/DDBJ whole genome shotgun (WGS) entry which is preliminary data.</text>
</comment>
<evidence type="ECO:0000313" key="1">
    <source>
        <dbReference type="EMBL" id="PNU20130.1"/>
    </source>
</evidence>
<dbReference type="Pfam" id="PF07751">
    <property type="entry name" value="Abi_2"/>
    <property type="match status" value="1"/>
</dbReference>
<dbReference type="RefSeq" id="WP_103115376.1">
    <property type="nucleotide sequence ID" value="NZ_PPFX01000017.1"/>
</dbReference>
<dbReference type="AlphaFoldDB" id="A0A2K2HA65"/>
<dbReference type="Proteomes" id="UP000236340">
    <property type="component" value="Unassembled WGS sequence"/>
</dbReference>
<proteinExistence type="predicted"/>
<organism evidence="1 2">
    <name type="scientific">Geothermobacter hydrogeniphilus</name>
    <dbReference type="NCBI Taxonomy" id="1969733"/>
    <lineage>
        <taxon>Bacteria</taxon>
        <taxon>Pseudomonadati</taxon>
        <taxon>Thermodesulfobacteriota</taxon>
        <taxon>Desulfuromonadia</taxon>
        <taxon>Desulfuromonadales</taxon>
        <taxon>Geothermobacteraceae</taxon>
        <taxon>Geothermobacter</taxon>
    </lineage>
</organism>
<name>A0A2K2HA65_9BACT</name>